<comment type="subcellular location">
    <subcellularLocation>
        <location evidence="1">Membrane</location>
        <topology evidence="1">Multi-pass membrane protein</topology>
    </subcellularLocation>
</comment>
<dbReference type="InterPro" id="IPR013130">
    <property type="entry name" value="Fe3_Rdtase_TM_dom"/>
</dbReference>
<feature type="transmembrane region" description="Helical" evidence="6">
    <location>
        <begin position="625"/>
        <end position="644"/>
    </location>
</feature>
<dbReference type="InterPro" id="IPR013112">
    <property type="entry name" value="FAD-bd_8"/>
</dbReference>
<dbReference type="PANTHER" id="PTHR11972">
    <property type="entry name" value="NADPH OXIDASE"/>
    <property type="match status" value="1"/>
</dbReference>
<dbReference type="SFLD" id="SFLDS00052">
    <property type="entry name" value="Ferric_Reductase_Domain"/>
    <property type="match status" value="2"/>
</dbReference>
<keyword evidence="2 6" id="KW-0812">Transmembrane</keyword>
<keyword evidence="3 6" id="KW-1133">Transmembrane helix</keyword>
<dbReference type="Gene3D" id="2.40.30.10">
    <property type="entry name" value="Translation factors"/>
    <property type="match status" value="2"/>
</dbReference>
<dbReference type="PANTHER" id="PTHR11972:SF55">
    <property type="entry name" value="FERRIC REDUCTASE"/>
    <property type="match status" value="1"/>
</dbReference>
<feature type="transmembrane region" description="Helical" evidence="6">
    <location>
        <begin position="721"/>
        <end position="743"/>
    </location>
</feature>
<feature type="transmembrane region" description="Helical" evidence="6">
    <location>
        <begin position="690"/>
        <end position="709"/>
    </location>
</feature>
<evidence type="ECO:0000259" key="7">
    <source>
        <dbReference type="PROSITE" id="PS51384"/>
    </source>
</evidence>
<reference evidence="8" key="1">
    <citation type="submission" date="2023-08" db="EMBL/GenBank/DDBJ databases">
        <title>Reference Genome Resource for the Citrus Pathogen Phytophthora citrophthora.</title>
        <authorList>
            <person name="Moller H."/>
            <person name="Coetzee B."/>
            <person name="Rose L.J."/>
            <person name="Van Niekerk J.M."/>
        </authorList>
    </citation>
    <scope>NUCLEOTIDE SEQUENCE</scope>
    <source>
        <strain evidence="8">STE-U-9442</strain>
    </source>
</reference>
<evidence type="ECO:0000256" key="1">
    <source>
        <dbReference type="ARBA" id="ARBA00004141"/>
    </source>
</evidence>
<dbReference type="SUPFAM" id="SSF63380">
    <property type="entry name" value="Riboflavin synthase domain-like"/>
    <property type="match status" value="2"/>
</dbReference>
<feature type="transmembrane region" description="Helical" evidence="6">
    <location>
        <begin position="122"/>
        <end position="142"/>
    </location>
</feature>
<accession>A0AAD9GQJ9</accession>
<evidence type="ECO:0000256" key="6">
    <source>
        <dbReference type="SAM" id="Phobius"/>
    </source>
</evidence>
<proteinExistence type="predicted"/>
<dbReference type="Pfam" id="PF08030">
    <property type="entry name" value="NAD_binding_6"/>
    <property type="match status" value="2"/>
</dbReference>
<comment type="caution">
    <text evidence="8">The sequence shown here is derived from an EMBL/GenBank/DDBJ whole genome shotgun (WGS) entry which is preliminary data.</text>
</comment>
<feature type="transmembrane region" description="Helical" evidence="6">
    <location>
        <begin position="755"/>
        <end position="781"/>
    </location>
</feature>
<dbReference type="InterPro" id="IPR039261">
    <property type="entry name" value="FNR_nucleotide-bd"/>
</dbReference>
<evidence type="ECO:0000256" key="5">
    <source>
        <dbReference type="ARBA" id="ARBA00023136"/>
    </source>
</evidence>
<dbReference type="GO" id="GO:0016491">
    <property type="term" value="F:oxidoreductase activity"/>
    <property type="evidence" value="ECO:0007669"/>
    <property type="project" value="UniProtKB-KW"/>
</dbReference>
<feature type="domain" description="FAD-binding FR-type" evidence="7">
    <location>
        <begin position="818"/>
        <end position="933"/>
    </location>
</feature>
<dbReference type="InterPro" id="IPR017927">
    <property type="entry name" value="FAD-bd_FR_type"/>
</dbReference>
<feature type="transmembrane region" description="Helical" evidence="6">
    <location>
        <begin position="187"/>
        <end position="207"/>
    </location>
</feature>
<dbReference type="SFLD" id="SFLDG01168">
    <property type="entry name" value="Ferric_reductase_subgroup_(FRE"/>
    <property type="match status" value="2"/>
</dbReference>
<dbReference type="CDD" id="cd06186">
    <property type="entry name" value="NOX_Duox_like_FAD_NADP"/>
    <property type="match status" value="2"/>
</dbReference>
<feature type="transmembrane region" description="Helical" evidence="6">
    <location>
        <begin position="252"/>
        <end position="280"/>
    </location>
</feature>
<sequence>MRPNSKRKSRDVVDAPVTPKVNYVPVLEGSSLSLSAHAHTSQGVPILDIEGRGSVTYNAEDSVHTLAATDEVDAQPRRPLPPGPFQRLLRAWMVVRWKLSRNIFSTSVPFFTSVGNLKLGDLLITLPVIAGAITYAALRVKVQDVAGAGTPPSIAVAIVFGFAIRNNSVLLICTGIPFERALFYHKLAAFVSIILAGLHAFAFVIGLRKKEQKLDDPKVPSGLGAFFGLVLMYLLALGWIRRRFFEFFIRVHWILFIAVVVCAILHGATIVIVGVAPWIIDVLYRLGYRSRVYAHGSGCNQSRGVIARDQLSICALPGNITRIQFPRVRQDTGETFAYEAGQYAFLCVPSISFFQWHPFTIASSPHEAMVTFYIKAVGDWTTKLLTAALKREASAMRLDGPATFDLLVDGPFGKISIDLTSPMVYSHVVLFSGGIGMTPMRSIVNWLHHECFYRSRGVIPHVRFIWSVKDMETILSLLARDEPRRDSCLEVDEVASYFPHILSHPRNTNQPTDAFVSEVYLTRDILDEEAQDLPELVNCLHSGSRPDTIAILREMGEEAKNSGKDRVAVLVCGPAALVDEIHYASTRLARQLKWWLRLRWGLSRCLFSIPIPYFTADFSVKLGDIVVLFPVILALLVVCVVQTANSDVKSSGEPPSIALAIVFASVVRNNSLLIGLTGISFERALFYHKLFAFVTIILTGLHGLAYNFARQDGQFKRGSPKVTMGMVAFLAMVVLYLLSIGFIRRRYHEFFVKTHWILFIIILITAVLHGGIIALIGVIPWEIDMVYRLIYRSRIYSHGSFCGRKTLPLTNNVYSIEKNTQHFGVAAPDRIQIFQLPGDITCIQFPRIRLDTGEEFKYKAGQYAFLCVPTISPLEWHPFSFSSSPHEEMVSFHVKAVGDWTMKLLQAAPETQSDGDPPFEVMIDGPYGNLSIDIENSTTYSHFVFVAGGMGVTSMRSVANYLHSQCFLAKARIIHRLRFIWTVSDSESLQALMNSDTSRWRSNRKASYLPEVLLCPTTLNVSTETFFTEVYLTRGLVGSEIPLDPQLGKCLWIHRRPDNEQILREMGKQAEKHGNSRVAVLVCGPESMITDVVTTCIHLSHEMKLHFDVHIERFTLMASARHHTHLKRGIQLFRFLPLSFSTADSIDHDQVQPFPQQEPVTASEKAALKYKPMLKISDGCHPYPVVQADGSVSGGLKYSGRSDGSCKGSGLGSQVYSRSAWHSDVWAIMYAWYFPKAADYVSRAIPGHRHYWEYAIIWIDNPALDNSKLLGASVSQGSTFDSQNPVDTKFVNGSTVKVESYYSFWGLKHQLKFTEEEGEIQDLITWEQLTDAARDSLNLAENKNNMTPSDYQHSTLLGLSSKLATLVNLHALFLYAIASLATVNADVKLIDHDQVQPFVQPEPTTESDKSAVEYKPQLHISYGCHPYPVVHAGLKWAGWAKGECKGSGLGSQIYSRSDWFKDKWAIMYDTLGISSRADSTSASTNLVTVTSGRMQLSGRTIPTRTTRLSMVYPCLLALALRRSLLRTPSTLLTSTQGVCLTKKTGGIQDLITWEQLTEEARTALNDADFDADWSLKKSSCR</sequence>
<feature type="transmembrane region" description="Helical" evidence="6">
    <location>
        <begin position="219"/>
        <end position="240"/>
    </location>
</feature>
<dbReference type="Pfam" id="PF05630">
    <property type="entry name" value="NPP1"/>
    <property type="match status" value="3"/>
</dbReference>
<evidence type="ECO:0000313" key="8">
    <source>
        <dbReference type="EMBL" id="KAK1942626.1"/>
    </source>
</evidence>
<dbReference type="InterPro" id="IPR013121">
    <property type="entry name" value="Fe_red_NAD-bd_6"/>
</dbReference>
<keyword evidence="4" id="KW-0560">Oxidoreductase</keyword>
<evidence type="ECO:0000256" key="4">
    <source>
        <dbReference type="ARBA" id="ARBA00023002"/>
    </source>
</evidence>
<dbReference type="Pfam" id="PF01794">
    <property type="entry name" value="Ferric_reduct"/>
    <property type="match status" value="2"/>
</dbReference>
<dbReference type="Pfam" id="PF08022">
    <property type="entry name" value="FAD_binding_8"/>
    <property type="match status" value="2"/>
</dbReference>
<dbReference type="EMBL" id="JASMQC010000009">
    <property type="protein sequence ID" value="KAK1942626.1"/>
    <property type="molecule type" value="Genomic_DNA"/>
</dbReference>
<feature type="transmembrane region" description="Helical" evidence="6">
    <location>
        <begin position="154"/>
        <end position="175"/>
    </location>
</feature>
<feature type="domain" description="FAD-binding FR-type" evidence="7">
    <location>
        <begin position="298"/>
        <end position="418"/>
    </location>
</feature>
<dbReference type="PROSITE" id="PS51384">
    <property type="entry name" value="FAD_FR"/>
    <property type="match status" value="2"/>
</dbReference>
<protein>
    <submittedName>
        <fullName evidence="8">Superoxide-generating NADPH oxidase heavy chain subunit A</fullName>
    </submittedName>
</protein>
<dbReference type="SUPFAM" id="SSF52343">
    <property type="entry name" value="Ferredoxin reductase-like, C-terminal NADP-linked domain"/>
    <property type="match status" value="2"/>
</dbReference>
<evidence type="ECO:0000256" key="2">
    <source>
        <dbReference type="ARBA" id="ARBA00022692"/>
    </source>
</evidence>
<dbReference type="GO" id="GO:0005886">
    <property type="term" value="C:plasma membrane"/>
    <property type="evidence" value="ECO:0007669"/>
    <property type="project" value="TreeGrafter"/>
</dbReference>
<organism evidence="8 9">
    <name type="scientific">Phytophthora citrophthora</name>
    <dbReference type="NCBI Taxonomy" id="4793"/>
    <lineage>
        <taxon>Eukaryota</taxon>
        <taxon>Sar</taxon>
        <taxon>Stramenopiles</taxon>
        <taxon>Oomycota</taxon>
        <taxon>Peronosporomycetes</taxon>
        <taxon>Peronosporales</taxon>
        <taxon>Peronosporaceae</taxon>
        <taxon>Phytophthora</taxon>
    </lineage>
</organism>
<dbReference type="InterPro" id="IPR050369">
    <property type="entry name" value="RBOH/FRE"/>
</dbReference>
<dbReference type="InterPro" id="IPR008701">
    <property type="entry name" value="NPP1"/>
</dbReference>
<evidence type="ECO:0000256" key="3">
    <source>
        <dbReference type="ARBA" id="ARBA00022989"/>
    </source>
</evidence>
<dbReference type="Gene3D" id="3.40.50.80">
    <property type="entry name" value="Nucleotide-binding domain of ferredoxin-NADP reductase (FNR) module"/>
    <property type="match status" value="2"/>
</dbReference>
<evidence type="ECO:0000313" key="9">
    <source>
        <dbReference type="Proteomes" id="UP001259832"/>
    </source>
</evidence>
<name>A0AAD9GQJ9_9STRA</name>
<keyword evidence="5 6" id="KW-0472">Membrane</keyword>
<gene>
    <name evidence="8" type="ORF">P3T76_006125</name>
</gene>
<keyword evidence="9" id="KW-1185">Reference proteome</keyword>
<dbReference type="InterPro" id="IPR017938">
    <property type="entry name" value="Riboflavin_synthase-like_b-brl"/>
</dbReference>
<dbReference type="Proteomes" id="UP001259832">
    <property type="component" value="Unassembled WGS sequence"/>
</dbReference>